<dbReference type="Proteomes" id="UP001207408">
    <property type="component" value="Unassembled WGS sequence"/>
</dbReference>
<accession>A0AAE3SLV6</accession>
<dbReference type="GO" id="GO:0004553">
    <property type="term" value="F:hydrolase activity, hydrolyzing O-glycosyl compounds"/>
    <property type="evidence" value="ECO:0007669"/>
    <property type="project" value="InterPro"/>
</dbReference>
<reference evidence="3" key="1">
    <citation type="submission" date="2022-10" db="EMBL/GenBank/DDBJ databases">
        <authorList>
            <person name="Yu W.X."/>
        </authorList>
    </citation>
    <scope>NUCLEOTIDE SEQUENCE</scope>
    <source>
        <strain evidence="3">D04</strain>
    </source>
</reference>
<dbReference type="PANTHER" id="PTHR10963">
    <property type="entry name" value="GLYCOSYL HYDROLASE-RELATED"/>
    <property type="match status" value="1"/>
</dbReference>
<dbReference type="InterPro" id="IPR050546">
    <property type="entry name" value="Glycosyl_Hydrlase_16"/>
</dbReference>
<evidence type="ECO:0000313" key="4">
    <source>
        <dbReference type="Proteomes" id="UP001207408"/>
    </source>
</evidence>
<comment type="caution">
    <text evidence="3">The sequence shown here is derived from an EMBL/GenBank/DDBJ whole genome shotgun (WGS) entry which is preliminary data.</text>
</comment>
<dbReference type="RefSeq" id="WP_301200797.1">
    <property type="nucleotide sequence ID" value="NZ_JAPDPI010000032.1"/>
</dbReference>
<keyword evidence="3" id="KW-0378">Hydrolase</keyword>
<dbReference type="GO" id="GO:0005975">
    <property type="term" value="P:carbohydrate metabolic process"/>
    <property type="evidence" value="ECO:0007669"/>
    <property type="project" value="InterPro"/>
</dbReference>
<dbReference type="InterPro" id="IPR013320">
    <property type="entry name" value="ConA-like_dom_sf"/>
</dbReference>
<dbReference type="PROSITE" id="PS51762">
    <property type="entry name" value="GH16_2"/>
    <property type="match status" value="1"/>
</dbReference>
<dbReference type="Gene3D" id="2.60.120.200">
    <property type="match status" value="1"/>
</dbReference>
<dbReference type="PROSITE" id="PS51257">
    <property type="entry name" value="PROKAR_LIPOPROTEIN"/>
    <property type="match status" value="1"/>
</dbReference>
<comment type="similarity">
    <text evidence="1">Belongs to the glycosyl hydrolase 16 family.</text>
</comment>
<protein>
    <submittedName>
        <fullName evidence="3">Glycoside hydrolase family 16 protein</fullName>
    </submittedName>
</protein>
<sequence>MMRWLLLIFSILVIAGCGCGNQKNKYKLVWSDEFDYTGLPDGLKWNYDTVGNSWGWGNNELQYYTSERKENAWVNDGKLIITSLQEEGFPAKYTSARLTTKHKGDWLYGRVEVRAKVSKGTGIWPAIWMLPTENKYGEWPHSGEIDIMEHVGYEPDTVCFTVHTGAYNGMYQTQKSQPVYLPEAEDAFYTYAVEWTKSKCDFFVDDNKVFSFKKKSDNTEEWPFNHPFHLLLNVAVGGNWGGKHGVDDSIFPQSMEVEYVRVYQMDK</sequence>
<dbReference type="InterPro" id="IPR000757">
    <property type="entry name" value="Beta-glucanase-like"/>
</dbReference>
<organism evidence="3 4">
    <name type="scientific">Plebeiibacterium marinum</name>
    <dbReference type="NCBI Taxonomy" id="2992111"/>
    <lineage>
        <taxon>Bacteria</taxon>
        <taxon>Pseudomonadati</taxon>
        <taxon>Bacteroidota</taxon>
        <taxon>Bacteroidia</taxon>
        <taxon>Marinilabiliales</taxon>
        <taxon>Marinilabiliaceae</taxon>
        <taxon>Plebeiibacterium</taxon>
    </lineage>
</organism>
<evidence type="ECO:0000259" key="2">
    <source>
        <dbReference type="PROSITE" id="PS51762"/>
    </source>
</evidence>
<proteinExistence type="inferred from homology"/>
<dbReference type="EMBL" id="JAPDPI010000032">
    <property type="protein sequence ID" value="MCW3806905.1"/>
    <property type="molecule type" value="Genomic_DNA"/>
</dbReference>
<dbReference type="Pfam" id="PF00722">
    <property type="entry name" value="Glyco_hydro_16"/>
    <property type="match status" value="1"/>
</dbReference>
<gene>
    <name evidence="3" type="ORF">OM074_14805</name>
</gene>
<name>A0AAE3SLV6_9BACT</name>
<keyword evidence="4" id="KW-1185">Reference proteome</keyword>
<feature type="domain" description="GH16" evidence="2">
    <location>
        <begin position="32"/>
        <end position="267"/>
    </location>
</feature>
<dbReference type="PANTHER" id="PTHR10963:SF55">
    <property type="entry name" value="GLYCOSIDE HYDROLASE FAMILY 16 PROTEIN"/>
    <property type="match status" value="1"/>
</dbReference>
<evidence type="ECO:0000256" key="1">
    <source>
        <dbReference type="ARBA" id="ARBA00006865"/>
    </source>
</evidence>
<evidence type="ECO:0000313" key="3">
    <source>
        <dbReference type="EMBL" id="MCW3806905.1"/>
    </source>
</evidence>
<dbReference type="CDD" id="cd08023">
    <property type="entry name" value="GH16_laminarinase_like"/>
    <property type="match status" value="1"/>
</dbReference>
<dbReference type="SUPFAM" id="SSF49899">
    <property type="entry name" value="Concanavalin A-like lectins/glucanases"/>
    <property type="match status" value="1"/>
</dbReference>
<dbReference type="AlphaFoldDB" id="A0AAE3SLV6"/>